<protein>
    <submittedName>
        <fullName evidence="1">Uncharacterized protein</fullName>
    </submittedName>
</protein>
<dbReference type="EMBL" id="JAPXFL010000013">
    <property type="protein sequence ID" value="KAK9498084.1"/>
    <property type="molecule type" value="Genomic_DNA"/>
</dbReference>
<gene>
    <name evidence="1" type="ORF">O3M35_003966</name>
</gene>
<evidence type="ECO:0000313" key="2">
    <source>
        <dbReference type="Proteomes" id="UP001461498"/>
    </source>
</evidence>
<name>A0AAW1CPA3_9HEMI</name>
<dbReference type="AlphaFoldDB" id="A0AAW1CPA3"/>
<comment type="caution">
    <text evidence="1">The sequence shown here is derived from an EMBL/GenBank/DDBJ whole genome shotgun (WGS) entry which is preliminary data.</text>
</comment>
<dbReference type="Proteomes" id="UP001461498">
    <property type="component" value="Unassembled WGS sequence"/>
</dbReference>
<accession>A0AAW1CPA3</accession>
<reference evidence="1 2" key="1">
    <citation type="submission" date="2022-12" db="EMBL/GenBank/DDBJ databases">
        <title>Chromosome-level genome assembly of true bugs.</title>
        <authorList>
            <person name="Ma L."/>
            <person name="Li H."/>
        </authorList>
    </citation>
    <scope>NUCLEOTIDE SEQUENCE [LARGE SCALE GENOMIC DNA]</scope>
    <source>
        <strain evidence="1">Lab_2022b</strain>
    </source>
</reference>
<proteinExistence type="predicted"/>
<keyword evidence="2" id="KW-1185">Reference proteome</keyword>
<evidence type="ECO:0000313" key="1">
    <source>
        <dbReference type="EMBL" id="KAK9498084.1"/>
    </source>
</evidence>
<organism evidence="1 2">
    <name type="scientific">Rhynocoris fuscipes</name>
    <dbReference type="NCBI Taxonomy" id="488301"/>
    <lineage>
        <taxon>Eukaryota</taxon>
        <taxon>Metazoa</taxon>
        <taxon>Ecdysozoa</taxon>
        <taxon>Arthropoda</taxon>
        <taxon>Hexapoda</taxon>
        <taxon>Insecta</taxon>
        <taxon>Pterygota</taxon>
        <taxon>Neoptera</taxon>
        <taxon>Paraneoptera</taxon>
        <taxon>Hemiptera</taxon>
        <taxon>Heteroptera</taxon>
        <taxon>Panheteroptera</taxon>
        <taxon>Cimicomorpha</taxon>
        <taxon>Reduviidae</taxon>
        <taxon>Harpactorinae</taxon>
        <taxon>Harpactorini</taxon>
        <taxon>Rhynocoris</taxon>
    </lineage>
</organism>
<sequence>MASTFVRIKEGTEGINLGEKGQMTQIEIGLTNGEAYILDLVTCPNLVVAGGHQRLLELKMVLKRHGANFIPEAATFIESAKYWVTEGND</sequence>